<proteinExistence type="predicted"/>
<sequence length="109" mass="12533">MNHVRKSLEDSWGKMSLIEQMGNIGSEVGRAAQAQKEDSESFSGAATRTLELFDLTLRDERWLGRLREIGRVREIFCDIVFGEQKYKTTLTDLEKYFMNFAVAARLQVP</sequence>
<organism evidence="1 2">
    <name type="scientific">Candidatus Zambryskibacteria bacterium RIFCSPLOWO2_02_FULL_44_12b</name>
    <dbReference type="NCBI Taxonomy" id="1802772"/>
    <lineage>
        <taxon>Bacteria</taxon>
        <taxon>Candidatus Zambryskiibacteriota</taxon>
    </lineage>
</organism>
<dbReference type="Proteomes" id="UP000177202">
    <property type="component" value="Unassembled WGS sequence"/>
</dbReference>
<gene>
    <name evidence="1" type="ORF">A3H60_01925</name>
</gene>
<dbReference type="STRING" id="1802772.A3H60_01925"/>
<evidence type="ECO:0000313" key="1">
    <source>
        <dbReference type="EMBL" id="OHB10865.1"/>
    </source>
</evidence>
<reference evidence="1 2" key="1">
    <citation type="journal article" date="2016" name="Nat. Commun.">
        <title>Thousands of microbial genomes shed light on interconnected biogeochemical processes in an aquifer system.</title>
        <authorList>
            <person name="Anantharaman K."/>
            <person name="Brown C.T."/>
            <person name="Hug L.A."/>
            <person name="Sharon I."/>
            <person name="Castelle C.J."/>
            <person name="Probst A.J."/>
            <person name="Thomas B.C."/>
            <person name="Singh A."/>
            <person name="Wilkins M.J."/>
            <person name="Karaoz U."/>
            <person name="Brodie E.L."/>
            <person name="Williams K.H."/>
            <person name="Hubbard S.S."/>
            <person name="Banfield J.F."/>
        </authorList>
    </citation>
    <scope>NUCLEOTIDE SEQUENCE [LARGE SCALE GENOMIC DNA]</scope>
</reference>
<dbReference type="AlphaFoldDB" id="A0A1G2UNA7"/>
<name>A0A1G2UNA7_9BACT</name>
<protein>
    <submittedName>
        <fullName evidence="1">Uncharacterized protein</fullName>
    </submittedName>
</protein>
<accession>A0A1G2UNA7</accession>
<evidence type="ECO:0000313" key="2">
    <source>
        <dbReference type="Proteomes" id="UP000177202"/>
    </source>
</evidence>
<dbReference type="EMBL" id="MHWP01000004">
    <property type="protein sequence ID" value="OHB10865.1"/>
    <property type="molecule type" value="Genomic_DNA"/>
</dbReference>
<comment type="caution">
    <text evidence="1">The sequence shown here is derived from an EMBL/GenBank/DDBJ whole genome shotgun (WGS) entry which is preliminary data.</text>
</comment>